<evidence type="ECO:0000256" key="8">
    <source>
        <dbReference type="SAM" id="Phobius"/>
    </source>
</evidence>
<keyword evidence="5 8" id="KW-1133">Transmembrane helix</keyword>
<keyword evidence="6 8" id="KW-0472">Membrane</keyword>
<evidence type="ECO:0000256" key="1">
    <source>
        <dbReference type="ARBA" id="ARBA00004651"/>
    </source>
</evidence>
<evidence type="ECO:0000256" key="6">
    <source>
        <dbReference type="ARBA" id="ARBA00023136"/>
    </source>
</evidence>
<evidence type="ECO:0000256" key="5">
    <source>
        <dbReference type="ARBA" id="ARBA00022989"/>
    </source>
</evidence>
<name>A0A078M1A3_9BACL</name>
<gene>
    <name evidence="9" type="primary">ebrB</name>
    <name evidence="9" type="ORF">BN1050_00400</name>
</gene>
<reference evidence="9" key="1">
    <citation type="submission" date="2014-07" db="EMBL/GenBank/DDBJ databases">
        <authorList>
            <person name="Urmite Genomes Urmite Genomes"/>
        </authorList>
    </citation>
    <scope>NUCLEOTIDE SEQUENCE</scope>
    <source>
        <strain evidence="9">13S34_air</strain>
    </source>
</reference>
<evidence type="ECO:0000256" key="3">
    <source>
        <dbReference type="ARBA" id="ARBA00022475"/>
    </source>
</evidence>
<dbReference type="Gene3D" id="1.10.3730.20">
    <property type="match status" value="1"/>
</dbReference>
<evidence type="ECO:0000256" key="2">
    <source>
        <dbReference type="ARBA" id="ARBA00022448"/>
    </source>
</evidence>
<sequence>MKGFALLSVAIITEIIATLALKFSNGFTVLVPSLVVIAGYLTAFYFLSLTLRHMALSVAYAIWSGVGTAATVITGVVLFNDPFTVTIALGLLLIILGVILLNQDGPPASTS</sequence>
<dbReference type="InterPro" id="IPR037185">
    <property type="entry name" value="EmrE-like"/>
</dbReference>
<evidence type="ECO:0000256" key="7">
    <source>
        <dbReference type="RuleBase" id="RU003942"/>
    </source>
</evidence>
<comment type="similarity">
    <text evidence="7">Belongs to the drug/metabolite transporter (DMT) superfamily. Small multidrug resistance (SMR) (TC 2.A.7.1) family.</text>
</comment>
<evidence type="ECO:0000313" key="9">
    <source>
        <dbReference type="EMBL" id="CDZ99990.1"/>
    </source>
</evidence>
<dbReference type="InterPro" id="IPR045324">
    <property type="entry name" value="Small_multidrug_res"/>
</dbReference>
<comment type="subcellular location">
    <subcellularLocation>
        <location evidence="1 7">Cell membrane</location>
        <topology evidence="1 7">Multi-pass membrane protein</topology>
    </subcellularLocation>
</comment>
<dbReference type="InterPro" id="IPR000390">
    <property type="entry name" value="Small_drug/metabolite_transptr"/>
</dbReference>
<proteinExistence type="inferred from homology"/>
<keyword evidence="4 7" id="KW-0812">Transmembrane</keyword>
<dbReference type="GO" id="GO:0022857">
    <property type="term" value="F:transmembrane transporter activity"/>
    <property type="evidence" value="ECO:0007669"/>
    <property type="project" value="InterPro"/>
</dbReference>
<feature type="transmembrane region" description="Helical" evidence="8">
    <location>
        <begin position="27"/>
        <end position="47"/>
    </location>
</feature>
<organism evidence="9">
    <name type="scientific">Metalysinibacillus saudimassiliensis</name>
    <dbReference type="NCBI Taxonomy" id="1461583"/>
    <lineage>
        <taxon>Bacteria</taxon>
        <taxon>Bacillati</taxon>
        <taxon>Bacillota</taxon>
        <taxon>Bacilli</taxon>
        <taxon>Bacillales</taxon>
        <taxon>Caryophanaceae</taxon>
        <taxon>Metalysinibacillus</taxon>
    </lineage>
</organism>
<dbReference type="EMBL" id="LN483073">
    <property type="protein sequence ID" value="CDZ99990.1"/>
    <property type="molecule type" value="Genomic_DNA"/>
</dbReference>
<keyword evidence="2" id="KW-0813">Transport</keyword>
<dbReference type="AlphaFoldDB" id="A0A078M1A3"/>
<accession>A0A078M1A3</accession>
<dbReference type="Pfam" id="PF00893">
    <property type="entry name" value="Multi_Drug_Res"/>
    <property type="match status" value="1"/>
</dbReference>
<dbReference type="PANTHER" id="PTHR30561:SF1">
    <property type="entry name" value="MULTIDRUG TRANSPORTER EMRE"/>
    <property type="match status" value="1"/>
</dbReference>
<feature type="transmembrane region" description="Helical" evidence="8">
    <location>
        <begin position="54"/>
        <end position="77"/>
    </location>
</feature>
<dbReference type="GO" id="GO:0005886">
    <property type="term" value="C:plasma membrane"/>
    <property type="evidence" value="ECO:0007669"/>
    <property type="project" value="UniProtKB-SubCell"/>
</dbReference>
<dbReference type="SUPFAM" id="SSF103481">
    <property type="entry name" value="Multidrug resistance efflux transporter EmrE"/>
    <property type="match status" value="1"/>
</dbReference>
<evidence type="ECO:0000256" key="4">
    <source>
        <dbReference type="ARBA" id="ARBA00022692"/>
    </source>
</evidence>
<protein>
    <submittedName>
        <fullName evidence="9">Multidrug resistance protein EbrB</fullName>
    </submittedName>
</protein>
<dbReference type="PANTHER" id="PTHR30561">
    <property type="entry name" value="SMR FAMILY PROTON-DEPENDENT DRUG EFFLUX TRANSPORTER SUGE"/>
    <property type="match status" value="1"/>
</dbReference>
<dbReference type="PATRIC" id="fig|1461583.4.peg.373"/>
<dbReference type="HOGENOM" id="CLU_133067_0_3_9"/>
<dbReference type="FunFam" id="1.10.3730.20:FF:000001">
    <property type="entry name" value="Quaternary ammonium compound resistance transporter SugE"/>
    <property type="match status" value="1"/>
</dbReference>
<keyword evidence="3" id="KW-1003">Cell membrane</keyword>
<feature type="transmembrane region" description="Helical" evidence="8">
    <location>
        <begin position="83"/>
        <end position="101"/>
    </location>
</feature>